<organism evidence="1 2">
    <name type="scientific">Sphingomonas plantiphila</name>
    <dbReference type="NCBI Taxonomy" id="3163295"/>
    <lineage>
        <taxon>Bacteria</taxon>
        <taxon>Pseudomonadati</taxon>
        <taxon>Pseudomonadota</taxon>
        <taxon>Alphaproteobacteria</taxon>
        <taxon>Sphingomonadales</taxon>
        <taxon>Sphingomonadaceae</taxon>
        <taxon>Sphingomonas</taxon>
    </lineage>
</organism>
<dbReference type="EMBL" id="JBELQC010000002">
    <property type="protein sequence ID" value="MFL9842011.1"/>
    <property type="molecule type" value="Genomic_DNA"/>
</dbReference>
<evidence type="ECO:0000313" key="2">
    <source>
        <dbReference type="Proteomes" id="UP001629244"/>
    </source>
</evidence>
<keyword evidence="2" id="KW-1185">Reference proteome</keyword>
<gene>
    <name evidence="1" type="ORF">ABS767_13635</name>
</gene>
<comment type="caution">
    <text evidence="1">The sequence shown here is derived from an EMBL/GenBank/DDBJ whole genome shotgun (WGS) entry which is preliminary data.</text>
</comment>
<dbReference type="RefSeq" id="WP_408079256.1">
    <property type="nucleotide sequence ID" value="NZ_JBELQC010000002.1"/>
</dbReference>
<reference evidence="1 2" key="1">
    <citation type="submission" date="2024-06" db="EMBL/GenBank/DDBJ databases">
        <authorList>
            <person name="Kaempfer P."/>
            <person name="Viver T."/>
        </authorList>
    </citation>
    <scope>NUCLEOTIDE SEQUENCE [LARGE SCALE GENOMIC DNA]</scope>
    <source>
        <strain evidence="1 2">ST-64</strain>
    </source>
</reference>
<evidence type="ECO:0000313" key="1">
    <source>
        <dbReference type="EMBL" id="MFL9842011.1"/>
    </source>
</evidence>
<evidence type="ECO:0008006" key="3">
    <source>
        <dbReference type="Google" id="ProtNLM"/>
    </source>
</evidence>
<proteinExistence type="predicted"/>
<sequence length="138" mass="15119">MTAGYSTTPLADKLGFKSGMRLFVADMPDSVRAEARIDQLGVELLAAPSTGIDAAHIFVTARDRLECELKALRQLIAPSGFVWVSWPKQAARVETDITEDTIRGVALPLDFVDVKVCAVDATWSGLKLMIRKELRTDV</sequence>
<name>A0ABW8YS60_9SPHN</name>
<dbReference type="Proteomes" id="UP001629244">
    <property type="component" value="Unassembled WGS sequence"/>
</dbReference>
<accession>A0ABW8YS60</accession>
<protein>
    <recommendedName>
        <fullName evidence="3">DUF3052 domain-containing protein</fullName>
    </recommendedName>
</protein>